<proteinExistence type="predicted"/>
<reference evidence="1" key="1">
    <citation type="submission" date="2015-12" db="EMBL/GenBank/DDBJ databases">
        <title>Gene expression during late stages of embryo sac development: a critical building block for successful pollen-pistil interactions.</title>
        <authorList>
            <person name="Liu Y."/>
            <person name="Joly V."/>
            <person name="Sabar M."/>
            <person name="Matton D.P."/>
        </authorList>
    </citation>
    <scope>NUCLEOTIDE SEQUENCE</scope>
</reference>
<protein>
    <submittedName>
        <fullName evidence="1">Putative ovule protein</fullName>
    </submittedName>
</protein>
<dbReference type="AlphaFoldDB" id="A0A0V0HBI0"/>
<evidence type="ECO:0000313" key="1">
    <source>
        <dbReference type="EMBL" id="JAP17733.1"/>
    </source>
</evidence>
<accession>A0A0V0HBI0</accession>
<dbReference type="EMBL" id="GEDG01022162">
    <property type="protein sequence ID" value="JAP17733.1"/>
    <property type="molecule type" value="Transcribed_RNA"/>
</dbReference>
<name>A0A0V0HBI0_SOLCH</name>
<sequence length="77" mass="9006">MYIDGLLPLCLCFDRSWIYFVLCYSIYCGEVMYSSRVIRSTLLLYLHQLVSLLLPGEYRGCMVEIIDRQTSVDLVEL</sequence>
<organism evidence="1">
    <name type="scientific">Solanum chacoense</name>
    <name type="common">Chaco potato</name>
    <dbReference type="NCBI Taxonomy" id="4108"/>
    <lineage>
        <taxon>Eukaryota</taxon>
        <taxon>Viridiplantae</taxon>
        <taxon>Streptophyta</taxon>
        <taxon>Embryophyta</taxon>
        <taxon>Tracheophyta</taxon>
        <taxon>Spermatophyta</taxon>
        <taxon>Magnoliopsida</taxon>
        <taxon>eudicotyledons</taxon>
        <taxon>Gunneridae</taxon>
        <taxon>Pentapetalae</taxon>
        <taxon>asterids</taxon>
        <taxon>lamiids</taxon>
        <taxon>Solanales</taxon>
        <taxon>Solanaceae</taxon>
        <taxon>Solanoideae</taxon>
        <taxon>Solaneae</taxon>
        <taxon>Solanum</taxon>
    </lineage>
</organism>